<dbReference type="InterPro" id="IPR032819">
    <property type="entry name" value="TruB_C"/>
</dbReference>
<dbReference type="eggNOG" id="COG0130">
    <property type="taxonomic scope" value="Bacteria"/>
</dbReference>
<dbReference type="HOGENOM" id="CLU_032087_0_1_9"/>
<evidence type="ECO:0000256" key="1">
    <source>
        <dbReference type="ARBA" id="ARBA00000385"/>
    </source>
</evidence>
<dbReference type="FunFam" id="3.30.2350.10:FF:000011">
    <property type="entry name" value="tRNA pseudouridine synthase B"/>
    <property type="match status" value="1"/>
</dbReference>
<evidence type="ECO:0000256" key="3">
    <source>
        <dbReference type="ARBA" id="ARBA00022694"/>
    </source>
</evidence>
<dbReference type="Proteomes" id="UP000005444">
    <property type="component" value="Chromosome"/>
</dbReference>
<dbReference type="RefSeq" id="WP_014215443.1">
    <property type="nucleotide sequence ID" value="NC_016605.1"/>
</dbReference>
<keyword evidence="4 5" id="KW-0413">Isomerase</keyword>
<feature type="active site" description="Nucleophile" evidence="5">
    <location>
        <position position="38"/>
    </location>
</feature>
<comment type="catalytic activity">
    <reaction evidence="1 5">
        <text>uridine(55) in tRNA = pseudouridine(55) in tRNA</text>
        <dbReference type="Rhea" id="RHEA:42532"/>
        <dbReference type="Rhea" id="RHEA-COMP:10101"/>
        <dbReference type="Rhea" id="RHEA-COMP:10102"/>
        <dbReference type="ChEBI" id="CHEBI:65314"/>
        <dbReference type="ChEBI" id="CHEBI:65315"/>
        <dbReference type="EC" id="5.4.99.25"/>
    </reaction>
</comment>
<dbReference type="PANTHER" id="PTHR13767">
    <property type="entry name" value="TRNA-PSEUDOURIDINE SYNTHASE"/>
    <property type="match status" value="1"/>
</dbReference>
<protein>
    <recommendedName>
        <fullName evidence="5">tRNA pseudouridine synthase B</fullName>
        <ecNumber evidence="5">5.4.99.25</ecNumber>
    </recommendedName>
    <alternativeName>
        <fullName evidence="5">tRNA pseudouridine(55) synthase</fullName>
        <shortName evidence="5">Psi55 synthase</shortName>
    </alternativeName>
    <alternativeName>
        <fullName evidence="5">tRNA pseudouridylate synthase</fullName>
    </alternativeName>
    <alternativeName>
        <fullName evidence="5">tRNA-uridine isomerase</fullName>
    </alternativeName>
</protein>
<feature type="domain" description="Pseudouridine synthase II N-terminal" evidence="6">
    <location>
        <begin position="23"/>
        <end position="179"/>
    </location>
</feature>
<dbReference type="GO" id="GO:1990481">
    <property type="term" value="P:mRNA pseudouridine synthesis"/>
    <property type="evidence" value="ECO:0007669"/>
    <property type="project" value="TreeGrafter"/>
</dbReference>
<dbReference type="SUPFAM" id="SSF55120">
    <property type="entry name" value="Pseudouridine synthase"/>
    <property type="match status" value="1"/>
</dbReference>
<dbReference type="GO" id="GO:0003723">
    <property type="term" value="F:RNA binding"/>
    <property type="evidence" value="ECO:0007669"/>
    <property type="project" value="InterPro"/>
</dbReference>
<accession>G8PDB1</accession>
<evidence type="ECO:0000313" key="8">
    <source>
        <dbReference type="EMBL" id="AEV95246.1"/>
    </source>
</evidence>
<dbReference type="PATRIC" id="fig|701521.8.peg.925"/>
<name>G8PDB1_PEDCP</name>
<sequence length="299" mass="33926">MDGIIPINKERKMTSHDVVAKIRRILHTKRVGHSGTLDPNVDGVLIVCVGKATKVSDYLMNSGKIYRGKITLGFSTITEDLDGEVIASKVLKIPFTDEELAKTFNSLTGEIIQIPPMYSAVKVNGRKLYEYARSGEEVERPQRMVSITEFHQIGKSEFDEKRGTQTIKFEVKCSKGTYVRTLAVDFGKKLGVPAVMSDLTRMSSGGFDLSHTITLNDLSEKVKNQDYSFLHPIETVFKNLITYNLSSDELEKVQNGAWLRLNMNDDQLLLKYNDRLQAVYKRDSETNLYRPEKMFLLED</sequence>
<reference evidence="8 9" key="1">
    <citation type="journal article" date="2012" name="J. Bacteriol.">
        <title>Complete Genome Sequence of the Beer Spoilage Organism Pediococcus claussenii ATCC BAA-344T.</title>
        <authorList>
            <person name="Pittet V."/>
            <person name="Abegunde T."/>
            <person name="Marfleet T."/>
            <person name="Haakensen M."/>
            <person name="Morrow K."/>
            <person name="Jayaprakash T."/>
            <person name="Schroeder K."/>
            <person name="Trost B."/>
            <person name="Byrns S."/>
            <person name="Bergsveinson J."/>
            <person name="Kusalik A."/>
            <person name="Ziola B."/>
        </authorList>
    </citation>
    <scope>NUCLEOTIDE SEQUENCE [LARGE SCALE GENOMIC DNA]</scope>
    <source>
        <strain evidence="8 9">ATCC BAA-344</strain>
    </source>
</reference>
<dbReference type="CDD" id="cd02573">
    <property type="entry name" value="PseudoU_synth_EcTruB"/>
    <property type="match status" value="1"/>
</dbReference>
<gene>
    <name evidence="5 8" type="primary">truB</name>
    <name evidence="8" type="ordered locus">PECL_978</name>
</gene>
<keyword evidence="9" id="KW-1185">Reference proteome</keyword>
<evidence type="ECO:0000256" key="2">
    <source>
        <dbReference type="ARBA" id="ARBA00005642"/>
    </source>
</evidence>
<evidence type="ECO:0000313" key="9">
    <source>
        <dbReference type="Proteomes" id="UP000005444"/>
    </source>
</evidence>
<dbReference type="InterPro" id="IPR002501">
    <property type="entry name" value="PsdUridine_synth_N"/>
</dbReference>
<proteinExistence type="inferred from homology"/>
<dbReference type="NCBIfam" id="TIGR00431">
    <property type="entry name" value="TruB"/>
    <property type="match status" value="1"/>
</dbReference>
<dbReference type="PANTHER" id="PTHR13767:SF2">
    <property type="entry name" value="PSEUDOURIDYLATE SYNTHASE TRUB1"/>
    <property type="match status" value="1"/>
</dbReference>
<dbReference type="AlphaFoldDB" id="G8PDB1"/>
<evidence type="ECO:0000256" key="5">
    <source>
        <dbReference type="HAMAP-Rule" id="MF_01080"/>
    </source>
</evidence>
<dbReference type="Pfam" id="PF16198">
    <property type="entry name" value="TruB_C_2"/>
    <property type="match status" value="1"/>
</dbReference>
<keyword evidence="3 5" id="KW-0819">tRNA processing</keyword>
<dbReference type="GO" id="GO:0031119">
    <property type="term" value="P:tRNA pseudouridine synthesis"/>
    <property type="evidence" value="ECO:0007669"/>
    <property type="project" value="UniProtKB-UniRule"/>
</dbReference>
<dbReference type="STRING" id="701521.PECL_978"/>
<comment type="function">
    <text evidence="5">Responsible for synthesis of pseudouridine from uracil-55 in the psi GC loop of transfer RNAs.</text>
</comment>
<dbReference type="InterPro" id="IPR020103">
    <property type="entry name" value="PsdUridine_synth_cat_dom_sf"/>
</dbReference>
<dbReference type="Gene3D" id="3.30.2350.10">
    <property type="entry name" value="Pseudouridine synthase"/>
    <property type="match status" value="1"/>
</dbReference>
<dbReference type="EC" id="5.4.99.25" evidence="5"/>
<dbReference type="KEGG" id="pce:PECL_978"/>
<feature type="domain" description="tRNA pseudouridylate synthase B C-terminal" evidence="7">
    <location>
        <begin position="180"/>
        <end position="236"/>
    </location>
</feature>
<dbReference type="InterPro" id="IPR014780">
    <property type="entry name" value="tRNA_psdUridine_synth_TruB"/>
</dbReference>
<comment type="similarity">
    <text evidence="2 5">Belongs to the pseudouridine synthase TruB family. Type 1 subfamily.</text>
</comment>
<evidence type="ECO:0000259" key="6">
    <source>
        <dbReference type="Pfam" id="PF01509"/>
    </source>
</evidence>
<organism evidence="8 9">
    <name type="scientific">Pediococcus claussenii (strain ATCC BAA-344 / DSM 14800 / JCM 18046 / KCTC 3811 / LMG 21948 / P06)</name>
    <dbReference type="NCBI Taxonomy" id="701521"/>
    <lineage>
        <taxon>Bacteria</taxon>
        <taxon>Bacillati</taxon>
        <taxon>Bacillota</taxon>
        <taxon>Bacilli</taxon>
        <taxon>Lactobacillales</taxon>
        <taxon>Lactobacillaceae</taxon>
        <taxon>Pediococcus</taxon>
    </lineage>
</organism>
<dbReference type="Pfam" id="PF01509">
    <property type="entry name" value="TruB_N"/>
    <property type="match status" value="1"/>
</dbReference>
<dbReference type="HAMAP" id="MF_01080">
    <property type="entry name" value="TruB_bact"/>
    <property type="match status" value="1"/>
</dbReference>
<evidence type="ECO:0000259" key="7">
    <source>
        <dbReference type="Pfam" id="PF16198"/>
    </source>
</evidence>
<dbReference type="GO" id="GO:0160148">
    <property type="term" value="F:tRNA pseudouridine(55) synthase activity"/>
    <property type="evidence" value="ECO:0007669"/>
    <property type="project" value="UniProtKB-EC"/>
</dbReference>
<evidence type="ECO:0000256" key="4">
    <source>
        <dbReference type="ARBA" id="ARBA00023235"/>
    </source>
</evidence>
<dbReference type="EMBL" id="CP003137">
    <property type="protein sequence ID" value="AEV95246.1"/>
    <property type="molecule type" value="Genomic_DNA"/>
</dbReference>